<feature type="domain" description="Radical SAM core" evidence="6">
    <location>
        <begin position="9"/>
        <end position="237"/>
    </location>
</feature>
<dbReference type="Pfam" id="PF04055">
    <property type="entry name" value="Radical_SAM"/>
    <property type="match status" value="1"/>
</dbReference>
<evidence type="ECO:0000256" key="1">
    <source>
        <dbReference type="ARBA" id="ARBA00001966"/>
    </source>
</evidence>
<evidence type="ECO:0000259" key="6">
    <source>
        <dbReference type="PROSITE" id="PS51918"/>
    </source>
</evidence>
<dbReference type="SFLD" id="SFLDG01095">
    <property type="entry name" value="Uncharacterised_Radical_SAM_Su"/>
    <property type="match status" value="1"/>
</dbReference>
<dbReference type="PROSITE" id="PS51918">
    <property type="entry name" value="RADICAL_SAM"/>
    <property type="match status" value="1"/>
</dbReference>
<protein>
    <submittedName>
        <fullName evidence="7">Radical SAM protein</fullName>
    </submittedName>
</protein>
<dbReference type="SFLD" id="SFLDS00029">
    <property type="entry name" value="Radical_SAM"/>
    <property type="match status" value="1"/>
</dbReference>
<comment type="caution">
    <text evidence="7">The sequence shown here is derived from an EMBL/GenBank/DDBJ whole genome shotgun (WGS) entry which is preliminary data.</text>
</comment>
<dbReference type="Gene3D" id="3.20.20.70">
    <property type="entry name" value="Aldolase class I"/>
    <property type="match status" value="1"/>
</dbReference>
<name>A0A7C4ASZ9_9BACT</name>
<dbReference type="GO" id="GO:0003824">
    <property type="term" value="F:catalytic activity"/>
    <property type="evidence" value="ECO:0007669"/>
    <property type="project" value="InterPro"/>
</dbReference>
<dbReference type="EMBL" id="DTGT01000335">
    <property type="protein sequence ID" value="HGH61684.1"/>
    <property type="molecule type" value="Genomic_DNA"/>
</dbReference>
<dbReference type="SUPFAM" id="SSF102114">
    <property type="entry name" value="Radical SAM enzymes"/>
    <property type="match status" value="1"/>
</dbReference>
<dbReference type="InterPro" id="IPR007197">
    <property type="entry name" value="rSAM"/>
</dbReference>
<dbReference type="PANTHER" id="PTHR43409">
    <property type="entry name" value="ANAEROBIC MAGNESIUM-PROTOPORPHYRIN IX MONOMETHYL ESTER CYCLASE-RELATED"/>
    <property type="match status" value="1"/>
</dbReference>
<keyword evidence="2" id="KW-0949">S-adenosyl-L-methionine</keyword>
<dbReference type="SFLD" id="SFLDG01082">
    <property type="entry name" value="B12-binding_domain_containing"/>
    <property type="match status" value="1"/>
</dbReference>
<dbReference type="InterPro" id="IPR058240">
    <property type="entry name" value="rSAM_sf"/>
</dbReference>
<comment type="cofactor">
    <cofactor evidence="1">
        <name>[4Fe-4S] cluster</name>
        <dbReference type="ChEBI" id="CHEBI:49883"/>
    </cofactor>
</comment>
<evidence type="ECO:0000256" key="4">
    <source>
        <dbReference type="ARBA" id="ARBA00023004"/>
    </source>
</evidence>
<dbReference type="GO" id="GO:0051536">
    <property type="term" value="F:iron-sulfur cluster binding"/>
    <property type="evidence" value="ECO:0007669"/>
    <property type="project" value="UniProtKB-KW"/>
</dbReference>
<keyword evidence="5" id="KW-0411">Iron-sulfur</keyword>
<dbReference type="InterPro" id="IPR006638">
    <property type="entry name" value="Elp3/MiaA/NifB-like_rSAM"/>
</dbReference>
<evidence type="ECO:0000256" key="5">
    <source>
        <dbReference type="ARBA" id="ARBA00023014"/>
    </source>
</evidence>
<accession>A0A7C4ASZ9</accession>
<dbReference type="SMART" id="SM00729">
    <property type="entry name" value="Elp3"/>
    <property type="match status" value="1"/>
</dbReference>
<reference evidence="7" key="1">
    <citation type="journal article" date="2020" name="mSystems">
        <title>Genome- and Community-Level Interaction Insights into Carbon Utilization and Element Cycling Functions of Hydrothermarchaeota in Hydrothermal Sediment.</title>
        <authorList>
            <person name="Zhou Z."/>
            <person name="Liu Y."/>
            <person name="Xu W."/>
            <person name="Pan J."/>
            <person name="Luo Z.H."/>
            <person name="Li M."/>
        </authorList>
    </citation>
    <scope>NUCLEOTIDE SEQUENCE [LARGE SCALE GENOMIC DNA]</scope>
    <source>
        <strain evidence="7">SpSt-769</strain>
    </source>
</reference>
<organism evidence="7">
    <name type="scientific">Desulfomonile tiedjei</name>
    <dbReference type="NCBI Taxonomy" id="2358"/>
    <lineage>
        <taxon>Bacteria</taxon>
        <taxon>Pseudomonadati</taxon>
        <taxon>Thermodesulfobacteriota</taxon>
        <taxon>Desulfomonilia</taxon>
        <taxon>Desulfomonilales</taxon>
        <taxon>Desulfomonilaceae</taxon>
        <taxon>Desulfomonile</taxon>
    </lineage>
</organism>
<keyword evidence="3" id="KW-0479">Metal-binding</keyword>
<evidence type="ECO:0000256" key="2">
    <source>
        <dbReference type="ARBA" id="ARBA00022691"/>
    </source>
</evidence>
<evidence type="ECO:0000313" key="7">
    <source>
        <dbReference type="EMBL" id="HGH61684.1"/>
    </source>
</evidence>
<proteinExistence type="predicted"/>
<keyword evidence="4" id="KW-0408">Iron</keyword>
<dbReference type="GO" id="GO:0046872">
    <property type="term" value="F:metal ion binding"/>
    <property type="evidence" value="ECO:0007669"/>
    <property type="project" value="UniProtKB-KW"/>
</dbReference>
<sequence>MRYIGAVYRPPSEAGSLIIQATLGCNHNKCTFCGSYRDKTFRIRSLEDIKRDLQDAQYMGPVERVFLADGDALCIPQKRLVKILEAVNEYFPSVRRIGIYANARNILQKTDDDLIELRRLKLGIIYMGVETGDRELLQKICKGASYEELVNAGRRVKKAGILLSVTVLLGIGGIHGSEQHAKGTAAILTEMDPDYVGALSLILVPGTPLYEEHRKGNFEIPPPFDLIRELRIMIAESDFTECVFRSNHASNYLPLKGTLPRDKEAMLKAIDKVLRERDMAYLRPEFMRAL</sequence>
<evidence type="ECO:0000256" key="3">
    <source>
        <dbReference type="ARBA" id="ARBA00022723"/>
    </source>
</evidence>
<dbReference type="AlphaFoldDB" id="A0A7C4ASZ9"/>
<dbReference type="InterPro" id="IPR051198">
    <property type="entry name" value="BchE-like"/>
</dbReference>
<dbReference type="PANTHER" id="PTHR43409:SF4">
    <property type="entry name" value="RADICAL SAM SUPERFAMILY PROTEIN"/>
    <property type="match status" value="1"/>
</dbReference>
<dbReference type="InterPro" id="IPR013785">
    <property type="entry name" value="Aldolase_TIM"/>
</dbReference>
<gene>
    <name evidence="7" type="ORF">ENV54_10340</name>
</gene>
<dbReference type="PROSITE" id="PS51257">
    <property type="entry name" value="PROKAR_LIPOPROTEIN"/>
    <property type="match status" value="1"/>
</dbReference>
<dbReference type="CDD" id="cd01335">
    <property type="entry name" value="Radical_SAM"/>
    <property type="match status" value="1"/>
</dbReference>